<feature type="coiled-coil region" evidence="1">
    <location>
        <begin position="461"/>
        <end position="508"/>
    </location>
</feature>
<proteinExistence type="predicted"/>
<dbReference type="Proteomes" id="UP000235672">
    <property type="component" value="Unassembled WGS sequence"/>
</dbReference>
<feature type="compositionally biased region" description="Low complexity" evidence="2">
    <location>
        <begin position="775"/>
        <end position="800"/>
    </location>
</feature>
<keyword evidence="4" id="KW-1185">Reference proteome</keyword>
<dbReference type="STRING" id="1745343.A0A2J6PDZ1"/>
<evidence type="ECO:0000313" key="3">
    <source>
        <dbReference type="EMBL" id="PMD12260.1"/>
    </source>
</evidence>
<feature type="compositionally biased region" description="Acidic residues" evidence="2">
    <location>
        <begin position="198"/>
        <end position="213"/>
    </location>
</feature>
<feature type="compositionally biased region" description="Basic residues" evidence="2">
    <location>
        <begin position="1000"/>
        <end position="1012"/>
    </location>
</feature>
<feature type="compositionally biased region" description="Polar residues" evidence="2">
    <location>
        <begin position="1016"/>
        <end position="1040"/>
    </location>
</feature>
<feature type="region of interest" description="Disordered" evidence="2">
    <location>
        <begin position="1209"/>
        <end position="1341"/>
    </location>
</feature>
<sequence>MGRTKSPVLNTRAPPKPVGAAQASEAMETPSGSFSSASTSSTCPNCASVFPEMSTTDFHNHVASCTRQSTPGSASESTLSPPPESPSLDPANTIAIQNRGGEGESRSVGQFGGVGNSLGQGQNQRVAKQDGATLNRVNQVSNNEKSSQEATSNQVNAIQNPVQKGDNDDFAKFAIAPYIAGEFDEYEIQVVKIAQNQDEPDADSKEDELSNDLDDPKVSDELKAIDEEDNLDDPVTPNNEVDTTQVIEDDIYGADTPRVEPATPQAIEEDDIYGADTPLPASPQAVEDDIYGTDTPLPEPATPQAVEEDIYGANTPQTNDIRADGPCAETPTPLGAAESVEGSDINGSEAIKASEAMTNALLEQAGDASTLQVPAEPIGSGADISQPSKPDGADLPRPSQVTADSEVASQVAGEVEEKAEKKTFKFKKFTPISAFEDFLKDPEKMQYDELYHRTAAVADVLQAYQNEYDEVNQDLFAYEKRKSTLKEYADEEKKAADEKNKLDNKEVNLAEDRLLMAMFKKYEPKLKLRNTKWLAFLVEFEQNGGEPKTIERLKRLHEPVFVSALAKRLRAFQKENENKKKKVILVGGDLPPLKKSDLEPHLKKRKIVKDRVLFDDMKQSDVYQQTYNPRMYGNQKLKDVNSEDFKKEDEVNENGRPKRTAAKRAFYDSHDSDTAPDVEADNLPAKRARTKRILDDGIASPGRPQTLFESRDGTPARVFPSGKRIGRPPGSKTKNPGGKAAQSKLNTVQVAEPSESEEETNQAQNNQVESRAQELEPAQEQQLQAAASSLIAQTEEAIAAPAPPVKKKHAGGRPKKNAVIEEPVAGPSSAPVEEVPIAQKPKNKGGRPRKHPAPAGGAKGRGGRAKKQPAVQQAVQVGEEEEIIQSTEHDNESMFPSTASSRPTTSSSSGTDATFGGRQTRRATTRGKSQAQSASVEAQLDAPGPSVSTNGRGKRKRTVTDDIPSTQPVQSAAQSGDSEGDNIVVDTYRLDLLEDLTPPAKKRKPARAKKGKGAQTAPQPITAQEVTPEQTGEASQNTTGRPKRKRVAALPESSIDPDQLGEYLSDDDGDTPPPPKRRNVRGGRKGKSVKREQTTDVDTGVDTGSSVPPSRKRPARAATKRNTIKQEVVDEESSDDQVPQPPKTRKSRTNTLIVAEGVGAISVTGSGMEGDIDAGTSAATPKKPPVSRGKQSAKDVEIVGESVILPKKRKATVSKGKSVALGDINEPEQVKSEGAEVQNGDENAGLELGGGGENMADGDSAPPAKKRKTRTIKGKAAKTESTGDDDFSDSEDYTGMDPTQAELLRKKKRKSKKLAAATRKRWANGTMKGPMEKRKATNAAKKAAKLAAKQIGGLDGVAEKVVAGSAEPAGDAGEGENEALVGAVTMTTGGTMPAIDTMATGAGSNAGPMTAGVTVASGGPVPAPARSSTRVRKPTSRAMGLDGADDSDEGEFRSEYDHFQALSSPKGATLGKRARKSYIGFDDEEDSF</sequence>
<accession>A0A2J6PDZ1</accession>
<feature type="region of interest" description="Disordered" evidence="2">
    <location>
        <begin position="1163"/>
        <end position="1194"/>
    </location>
</feature>
<reference evidence="3 4" key="1">
    <citation type="submission" date="2016-05" db="EMBL/GenBank/DDBJ databases">
        <title>A degradative enzymes factory behind the ericoid mycorrhizal symbiosis.</title>
        <authorList>
            <consortium name="DOE Joint Genome Institute"/>
            <person name="Martino E."/>
            <person name="Morin E."/>
            <person name="Grelet G."/>
            <person name="Kuo A."/>
            <person name="Kohler A."/>
            <person name="Daghino S."/>
            <person name="Barry K."/>
            <person name="Choi C."/>
            <person name="Cichocki N."/>
            <person name="Clum A."/>
            <person name="Copeland A."/>
            <person name="Hainaut M."/>
            <person name="Haridas S."/>
            <person name="Labutti K."/>
            <person name="Lindquist E."/>
            <person name="Lipzen A."/>
            <person name="Khouja H.-R."/>
            <person name="Murat C."/>
            <person name="Ohm R."/>
            <person name="Olson A."/>
            <person name="Spatafora J."/>
            <person name="Veneault-Fourrey C."/>
            <person name="Henrissat B."/>
            <person name="Grigoriev I."/>
            <person name="Martin F."/>
            <person name="Perotto S."/>
        </authorList>
    </citation>
    <scope>NUCLEOTIDE SEQUENCE [LARGE SCALE GENOMIC DNA]</scope>
    <source>
        <strain evidence="3 4">UAMH 7357</strain>
    </source>
</reference>
<feature type="compositionally biased region" description="Low complexity" evidence="2">
    <location>
        <begin position="868"/>
        <end position="877"/>
    </location>
</feature>
<feature type="compositionally biased region" description="Basic residues" evidence="2">
    <location>
        <begin position="841"/>
        <end position="852"/>
    </location>
</feature>
<feature type="compositionally biased region" description="Low complexity" evidence="2">
    <location>
        <begin position="1096"/>
        <end position="1107"/>
    </location>
</feature>
<protein>
    <submittedName>
        <fullName evidence="3">Uncharacterized protein</fullName>
    </submittedName>
</protein>
<feature type="region of interest" description="Disordered" evidence="2">
    <location>
        <begin position="1410"/>
        <end position="1451"/>
    </location>
</feature>
<feature type="compositionally biased region" description="Basic residues" evidence="2">
    <location>
        <begin position="1075"/>
        <end position="1088"/>
    </location>
</feature>
<feature type="compositionally biased region" description="Basic residues" evidence="2">
    <location>
        <begin position="1110"/>
        <end position="1123"/>
    </location>
</feature>
<feature type="compositionally biased region" description="Basic and acidic residues" evidence="2">
    <location>
        <begin position="214"/>
        <end position="225"/>
    </location>
</feature>
<feature type="compositionally biased region" description="Basic residues" evidence="2">
    <location>
        <begin position="1305"/>
        <end position="1322"/>
    </location>
</feature>
<feature type="compositionally biased region" description="Polar residues" evidence="2">
    <location>
        <begin position="236"/>
        <end position="246"/>
    </location>
</feature>
<organism evidence="3 4">
    <name type="scientific">Hyaloscypha hepaticicola</name>
    <dbReference type="NCBI Taxonomy" id="2082293"/>
    <lineage>
        <taxon>Eukaryota</taxon>
        <taxon>Fungi</taxon>
        <taxon>Dikarya</taxon>
        <taxon>Ascomycota</taxon>
        <taxon>Pezizomycotina</taxon>
        <taxon>Leotiomycetes</taxon>
        <taxon>Helotiales</taxon>
        <taxon>Hyaloscyphaceae</taxon>
        <taxon>Hyaloscypha</taxon>
    </lineage>
</organism>
<feature type="compositionally biased region" description="Low complexity" evidence="2">
    <location>
        <begin position="30"/>
        <end position="48"/>
    </location>
</feature>
<feature type="compositionally biased region" description="Acidic residues" evidence="2">
    <location>
        <begin position="1282"/>
        <end position="1294"/>
    </location>
</feature>
<feature type="compositionally biased region" description="Basic residues" evidence="2">
    <location>
        <begin position="805"/>
        <end position="816"/>
    </location>
</feature>
<feature type="compositionally biased region" description="Polar residues" evidence="2">
    <location>
        <begin position="135"/>
        <end position="162"/>
    </location>
</feature>
<feature type="region of interest" description="Disordered" evidence="2">
    <location>
        <begin position="191"/>
        <end position="303"/>
    </location>
</feature>
<feature type="region of interest" description="Disordered" evidence="2">
    <location>
        <begin position="315"/>
        <end position="348"/>
    </location>
</feature>
<feature type="compositionally biased region" description="Low complexity" evidence="2">
    <location>
        <begin position="897"/>
        <end position="918"/>
    </location>
</feature>
<evidence type="ECO:0000256" key="2">
    <source>
        <dbReference type="SAM" id="MobiDB-lite"/>
    </source>
</evidence>
<feature type="region of interest" description="Disordered" evidence="2">
    <location>
        <begin position="363"/>
        <end position="414"/>
    </location>
</feature>
<feature type="compositionally biased region" description="Polar residues" evidence="2">
    <location>
        <begin position="53"/>
        <end position="72"/>
    </location>
</feature>
<feature type="compositionally biased region" description="Basic and acidic residues" evidence="2">
    <location>
        <begin position="636"/>
        <end position="656"/>
    </location>
</feature>
<feature type="region of interest" description="Disordered" evidence="2">
    <location>
        <begin position="1"/>
        <end position="168"/>
    </location>
</feature>
<gene>
    <name evidence="3" type="ORF">NA56DRAFT_501124</name>
</gene>
<evidence type="ECO:0000313" key="4">
    <source>
        <dbReference type="Proteomes" id="UP000235672"/>
    </source>
</evidence>
<dbReference type="OrthoDB" id="3538351at2759"/>
<feature type="compositionally biased region" description="Polar residues" evidence="2">
    <location>
        <begin position="761"/>
        <end position="770"/>
    </location>
</feature>
<dbReference type="EMBL" id="KZ613557">
    <property type="protein sequence ID" value="PMD12260.1"/>
    <property type="molecule type" value="Genomic_DNA"/>
</dbReference>
<keyword evidence="1" id="KW-0175">Coiled coil</keyword>
<feature type="region of interest" description="Disordered" evidence="2">
    <location>
        <begin position="633"/>
        <end position="1151"/>
    </location>
</feature>
<feature type="compositionally biased region" description="Polar residues" evidence="2">
    <location>
        <begin position="963"/>
        <end position="977"/>
    </location>
</feature>
<evidence type="ECO:0000256" key="1">
    <source>
        <dbReference type="SAM" id="Coils"/>
    </source>
</evidence>
<name>A0A2J6PDZ1_9HELO</name>
<feature type="compositionally biased region" description="Basic residues" evidence="2">
    <location>
        <begin position="1264"/>
        <end position="1276"/>
    </location>
</feature>